<keyword evidence="2" id="KW-0624">Polysaccharide degradation</keyword>
<dbReference type="GO" id="GO:0016787">
    <property type="term" value="F:hydrolase activity"/>
    <property type="evidence" value="ECO:0007669"/>
    <property type="project" value="UniProtKB-KW"/>
</dbReference>
<dbReference type="CDD" id="cd02850">
    <property type="entry name" value="E_set_Cellulase_N"/>
    <property type="match status" value="1"/>
</dbReference>
<keyword evidence="1" id="KW-0119">Carbohydrate metabolism</keyword>
<gene>
    <name evidence="6" type="ORF">IV454_31820</name>
</gene>
<dbReference type="InterPro" id="IPR013783">
    <property type="entry name" value="Ig-like_fold"/>
</dbReference>
<dbReference type="Gene3D" id="1.50.10.10">
    <property type="match status" value="1"/>
</dbReference>
<dbReference type="SUPFAM" id="SSF48208">
    <property type="entry name" value="Six-hairpin glycosidases"/>
    <property type="match status" value="1"/>
</dbReference>
<dbReference type="Pfam" id="PF02927">
    <property type="entry name" value="CelD_N"/>
    <property type="match status" value="1"/>
</dbReference>
<evidence type="ECO:0000256" key="3">
    <source>
        <dbReference type="SAM" id="SignalP"/>
    </source>
</evidence>
<evidence type="ECO:0000259" key="5">
    <source>
        <dbReference type="Pfam" id="PF02927"/>
    </source>
</evidence>
<feature type="chain" id="PRO_5047083404" evidence="3">
    <location>
        <begin position="25"/>
        <end position="841"/>
    </location>
</feature>
<evidence type="ECO:0000256" key="1">
    <source>
        <dbReference type="ARBA" id="ARBA00023277"/>
    </source>
</evidence>
<dbReference type="InterPro" id="IPR004197">
    <property type="entry name" value="Cellulase_Ig-like"/>
</dbReference>
<accession>A0AA49A8L9</accession>
<dbReference type="Gene3D" id="2.60.40.10">
    <property type="entry name" value="Immunoglobulins"/>
    <property type="match status" value="1"/>
</dbReference>
<feature type="domain" description="Cellulase Ig-like" evidence="5">
    <location>
        <begin position="142"/>
        <end position="236"/>
    </location>
</feature>
<evidence type="ECO:0000313" key="7">
    <source>
        <dbReference type="Proteomes" id="UP000662888"/>
    </source>
</evidence>
<evidence type="ECO:0000256" key="2">
    <source>
        <dbReference type="ARBA" id="ARBA00023326"/>
    </source>
</evidence>
<dbReference type="InterPro" id="IPR008928">
    <property type="entry name" value="6-hairpin_glycosidase_sf"/>
</dbReference>
<organism evidence="6 7">
    <name type="scientific">Massilia antarctica</name>
    <dbReference type="NCBI Taxonomy" id="2765360"/>
    <lineage>
        <taxon>Bacteria</taxon>
        <taxon>Pseudomonadati</taxon>
        <taxon>Pseudomonadota</taxon>
        <taxon>Betaproteobacteria</taxon>
        <taxon>Burkholderiales</taxon>
        <taxon>Oxalobacteraceae</taxon>
        <taxon>Telluria group</taxon>
        <taxon>Massilia</taxon>
    </lineage>
</organism>
<dbReference type="InterPro" id="IPR012341">
    <property type="entry name" value="6hp_glycosidase-like_sf"/>
</dbReference>
<name>A0AA49A8L9_9BURK</name>
<reference evidence="6 7" key="1">
    <citation type="submission" date="2020-11" db="EMBL/GenBank/DDBJ databases">
        <authorList>
            <person name="Sun Q."/>
        </authorList>
    </citation>
    <scope>NUCLEOTIDE SEQUENCE [LARGE SCALE GENOMIC DNA]</scope>
    <source>
        <strain evidence="6 7">P8398</strain>
    </source>
</reference>
<feature type="domain" description="Glycoside hydrolase family 9" evidence="4">
    <location>
        <begin position="255"/>
        <end position="727"/>
    </location>
</feature>
<protein>
    <submittedName>
        <fullName evidence="6">Glycoside hydrolase family 9 protein</fullName>
    </submittedName>
</protein>
<dbReference type="Pfam" id="PF00759">
    <property type="entry name" value="Glyco_hydro_9"/>
    <property type="match status" value="1"/>
</dbReference>
<evidence type="ECO:0000313" key="6">
    <source>
        <dbReference type="EMBL" id="QPI49937.1"/>
    </source>
</evidence>
<feature type="signal peptide" evidence="3">
    <location>
        <begin position="1"/>
        <end position="24"/>
    </location>
</feature>
<evidence type="ECO:0000259" key="4">
    <source>
        <dbReference type="Pfam" id="PF00759"/>
    </source>
</evidence>
<dbReference type="EMBL" id="CP065053">
    <property type="protein sequence ID" value="QPI49937.1"/>
    <property type="molecule type" value="Genomic_DNA"/>
</dbReference>
<keyword evidence="7" id="KW-1185">Reference proteome</keyword>
<sequence>MNTITISIAAGIGASVLGASFAHAANAIVGVHAAAPQVIVVELQTDTTNEAGGTATSPDVLDLALSKWTVNGQAALGMSRMSTPYEEQKALAATSPNLFPVTVRHKIYLRLDKPLAQGQPYTIATPYGATRLAFDNRATYCESIKVNQTGYSKLASSRFANFGAYLGDAGSLKLPAGSRYEVIDERSGRAVLGGEPRYVKDDTATASASSGEHVYRLRLDQLAEGGPYFVSVPGCGRSRSFAVGDSASRKIAYVSARGLYHQRCGMALTQPYTRFTRAICHATVADTRTPWVSTPSISVPDNAVMQPLTGGHHDAGDFDRRPMHTIIPILMLSYFDAFPTHFVDRQYNIPESGNGIPDFVDEALWAVLSWENLQVMNTHDPQFGGVRAGTEMNRHPAYGVHSAASDTGRYGTWAVSEEVTALSAGIFAHAARVIRPHDAVRANALLQRARLAWRYLEKTATPDAAKARFMYPALQLYLATGEARYHMLFKNAAQAIVVGNGTWPEQYLPGNASAAVQSAHFVSYLTAHGRAVDPALAQALRDRIVYFADRGGYVGPSPESQAYPQGATRFLAWGASTTQGKYADVYAFASLFAANDTKKQAYINAVSQYADFSLGLNPLGRSFVTGLGTDTPQSPAHLDSYFTKYGVSDGAGADPHVKAIGNVPGIVVYGPTEGRSGAAYQTAVSNKLYPSWDRLPGLRRWGDGWSLINSNEFSTWETTVWNAAMHGFLYNASEDPQATSIEPECDGATCADTKPNACVIEPATGALVLSGLANNIVCVQRTDNWAQQRVVNGKARFAAPRAASGTRVYGFSGVNSYGACTTKVAQLTCEMPWGSAQTVKL</sequence>
<keyword evidence="3" id="KW-0732">Signal</keyword>
<dbReference type="InterPro" id="IPR001701">
    <property type="entry name" value="Glyco_hydro_9"/>
</dbReference>
<proteinExistence type="predicted"/>
<dbReference type="RefSeq" id="WP_206089549.1">
    <property type="nucleotide sequence ID" value="NZ_CP065053.1"/>
</dbReference>
<dbReference type="Proteomes" id="UP000662888">
    <property type="component" value="Chromosome"/>
</dbReference>
<keyword evidence="6" id="KW-0378">Hydrolase</keyword>